<keyword evidence="3" id="KW-1185">Reference proteome</keyword>
<dbReference type="STRING" id="521097.Coch_1743"/>
<keyword evidence="1" id="KW-0812">Transmembrane</keyword>
<keyword evidence="1" id="KW-0472">Membrane</keyword>
<organism evidence="2 3">
    <name type="scientific">Capnocytophaga ochracea (strain ATCC 27872 / DSM 7271 / CCUG 9716 / JCM 12966 / NCTC 12371 / SS31 / VPI 2845)</name>
    <name type="common">Bacteroides ochraceus</name>
    <dbReference type="NCBI Taxonomy" id="521097"/>
    <lineage>
        <taxon>Bacteria</taxon>
        <taxon>Pseudomonadati</taxon>
        <taxon>Bacteroidota</taxon>
        <taxon>Flavobacteriia</taxon>
        <taxon>Flavobacteriales</taxon>
        <taxon>Flavobacteriaceae</taxon>
        <taxon>Capnocytophaga</taxon>
    </lineage>
</organism>
<proteinExistence type="predicted"/>
<dbReference type="EMBL" id="CP001632">
    <property type="protein sequence ID" value="ACU93288.1"/>
    <property type="molecule type" value="Genomic_DNA"/>
</dbReference>
<feature type="transmembrane region" description="Helical" evidence="1">
    <location>
        <begin position="84"/>
        <end position="106"/>
    </location>
</feature>
<dbReference type="KEGG" id="coc:Coch_1743"/>
<reference evidence="2 3" key="1">
    <citation type="journal article" date="2009" name="Stand. Genomic Sci.">
        <title>Complete genome sequence of Capnocytophaga ochracea type strain (VPI 2845).</title>
        <authorList>
            <person name="Mavrommatis K."/>
            <person name="Gronow S."/>
            <person name="Saunders E."/>
            <person name="Land M."/>
            <person name="Lapidus A."/>
            <person name="Copeland A."/>
            <person name="Glavina Del Rio T."/>
            <person name="Nolan M."/>
            <person name="Lucas S."/>
            <person name="Chen F."/>
            <person name="Tice H."/>
            <person name="Cheng J.F."/>
            <person name="Bruce D."/>
            <person name="Goodwin L."/>
            <person name="Pitluck S."/>
            <person name="Pati A."/>
            <person name="Ivanova N."/>
            <person name="Chen A."/>
            <person name="Palaniappan K."/>
            <person name="Chain P."/>
            <person name="Hauser L."/>
            <person name="Chang Y.J."/>
            <person name="Jeffries C.D."/>
            <person name="Brettin T."/>
            <person name="Detter J.C."/>
            <person name="Han C."/>
            <person name="Bristow J."/>
            <person name="Goker M."/>
            <person name="Rohde M."/>
            <person name="Eisen J.A."/>
            <person name="Markowitz V."/>
            <person name="Kyrpides N.C."/>
            <person name="Klenk H.P."/>
            <person name="Hugenholtz P."/>
        </authorList>
    </citation>
    <scope>NUCLEOTIDE SEQUENCE [LARGE SCALE GENOMIC DNA]</scope>
    <source>
        <strain evidence="3">ATCC 27872 / DSM 7271 / JCM 12966 / VPI 2845</strain>
    </source>
</reference>
<accession>C7M828</accession>
<feature type="transmembrane region" description="Helical" evidence="1">
    <location>
        <begin position="118"/>
        <end position="141"/>
    </location>
</feature>
<dbReference type="HOGENOM" id="CLU_1432181_0_0_10"/>
<dbReference type="Proteomes" id="UP000006650">
    <property type="component" value="Chromosome"/>
</dbReference>
<dbReference type="AlphaFoldDB" id="C7M828"/>
<name>C7M828_CAPOD</name>
<evidence type="ECO:0000313" key="2">
    <source>
        <dbReference type="EMBL" id="ACU93288.1"/>
    </source>
</evidence>
<evidence type="ECO:0000313" key="3">
    <source>
        <dbReference type="Proteomes" id="UP000006650"/>
    </source>
</evidence>
<feature type="transmembrane region" description="Helical" evidence="1">
    <location>
        <begin position="52"/>
        <end position="72"/>
    </location>
</feature>
<protein>
    <submittedName>
        <fullName evidence="2">Uncharacterized protein</fullName>
    </submittedName>
</protein>
<sequence>MALLSQISISKYLFYKAIENRNFIYFKFAFCSFILYPPLWLAALFVRFRSTLASLSLQIGLVFQIDSLHQFLFKACPPSGVRGLSSFVIHLFLHFSFTFPSLFLHFSFTFPSYFLRSFFVHSSFIVRSLFVFCSSFVRHLLVICSSFVRHLFVICSSFLRLLFICPCGSHRLSYKLSISTLFHSLAPIC</sequence>
<feature type="transmembrane region" description="Helical" evidence="1">
    <location>
        <begin position="23"/>
        <end position="45"/>
    </location>
</feature>
<gene>
    <name evidence="2" type="ordered locus">Coch_1743</name>
</gene>
<evidence type="ECO:0000256" key="1">
    <source>
        <dbReference type="SAM" id="Phobius"/>
    </source>
</evidence>
<keyword evidence="1" id="KW-1133">Transmembrane helix</keyword>